<feature type="chain" id="PRO_5047020752" evidence="2">
    <location>
        <begin position="20"/>
        <end position="269"/>
    </location>
</feature>
<evidence type="ECO:0000313" key="5">
    <source>
        <dbReference type="Proteomes" id="UP001169719"/>
    </source>
</evidence>
<reference evidence="4" key="1">
    <citation type="submission" date="2024-05" db="EMBL/GenBank/DDBJ databases">
        <title>Genome Sequences of Four Agar- Degrading Marine Bacteria.</title>
        <authorList>
            <person name="Phillips E.K."/>
            <person name="Shaffer J.C."/>
            <person name="Henson M.W."/>
            <person name="Temperton B."/>
            <person name="Thrash C.J."/>
            <person name="Martin M.O."/>
        </authorList>
    </citation>
    <scope>NUCLEOTIDE SEQUENCE</scope>
    <source>
        <strain evidence="4">EKP203</strain>
    </source>
</reference>
<sequence length="269" mass="29768">MKNSTLILITALLAAQAQAGEFSLTLGGMHNATNTSASLGIPILGAKLEVDGESDLDLTEKSVSPYIKAEYRFNDYHSVYADWRSLHRHSSANFSSKSKHLLGSKLDAHAKLDLTLDLDIARIGYAYRFVSSDSFNLDAMFGIHLMSIKSEGGVTAGVHKDDKEWFRYNKKANKNTLAPLPNIGLRGSYQVTPNINITSHLQAFMLSTRLYDGHLLDANIGLEYQLTDSLSVNASYNHYEVAVEYGDSLLNSQITMEFSGPMLSLEYQF</sequence>
<dbReference type="EMBL" id="JAUEOZ010000001">
    <property type="protein sequence ID" value="MDN2480185.1"/>
    <property type="molecule type" value="Genomic_DNA"/>
</dbReference>
<dbReference type="Proteomes" id="UP001169719">
    <property type="component" value="Unassembled WGS sequence"/>
</dbReference>
<evidence type="ECO:0000259" key="3">
    <source>
        <dbReference type="Pfam" id="PF13505"/>
    </source>
</evidence>
<organism evidence="4 5">
    <name type="scientific">Vibrio agarivorans</name>
    <dbReference type="NCBI Taxonomy" id="153622"/>
    <lineage>
        <taxon>Bacteria</taxon>
        <taxon>Pseudomonadati</taxon>
        <taxon>Pseudomonadota</taxon>
        <taxon>Gammaproteobacteria</taxon>
        <taxon>Vibrionales</taxon>
        <taxon>Vibrionaceae</taxon>
        <taxon>Vibrio</taxon>
    </lineage>
</organism>
<proteinExistence type="predicted"/>
<gene>
    <name evidence="4" type="ORF">QWJ08_02045</name>
</gene>
<evidence type="ECO:0000256" key="1">
    <source>
        <dbReference type="ARBA" id="ARBA00022729"/>
    </source>
</evidence>
<dbReference type="Pfam" id="PF13505">
    <property type="entry name" value="OMP_b-brl"/>
    <property type="match status" value="1"/>
</dbReference>
<evidence type="ECO:0000256" key="2">
    <source>
        <dbReference type="SAM" id="SignalP"/>
    </source>
</evidence>
<name>A0ABT7XWS0_9VIBR</name>
<dbReference type="InterPro" id="IPR027385">
    <property type="entry name" value="Beta-barrel_OMP"/>
</dbReference>
<feature type="signal peptide" evidence="2">
    <location>
        <begin position="1"/>
        <end position="19"/>
    </location>
</feature>
<accession>A0ABT7XWS0</accession>
<dbReference type="InterPro" id="IPR011250">
    <property type="entry name" value="OMP/PagP_B-barrel"/>
</dbReference>
<dbReference type="SUPFAM" id="SSF56925">
    <property type="entry name" value="OMPA-like"/>
    <property type="match status" value="1"/>
</dbReference>
<feature type="domain" description="Outer membrane protein beta-barrel" evidence="3">
    <location>
        <begin position="7"/>
        <end position="246"/>
    </location>
</feature>
<protein>
    <submittedName>
        <fullName evidence="4">Outer membrane beta-barrel protein</fullName>
    </submittedName>
</protein>
<evidence type="ECO:0000313" key="4">
    <source>
        <dbReference type="EMBL" id="MDN2480185.1"/>
    </source>
</evidence>
<keyword evidence="1 2" id="KW-0732">Signal</keyword>
<dbReference type="RefSeq" id="WP_289960480.1">
    <property type="nucleotide sequence ID" value="NZ_JAUEOZ010000001.1"/>
</dbReference>
<keyword evidence="5" id="KW-1185">Reference proteome</keyword>
<comment type="caution">
    <text evidence="4">The sequence shown here is derived from an EMBL/GenBank/DDBJ whole genome shotgun (WGS) entry which is preliminary data.</text>
</comment>